<evidence type="ECO:0000256" key="1">
    <source>
        <dbReference type="ARBA" id="ARBA00004651"/>
    </source>
</evidence>
<dbReference type="PANTHER" id="PTHR43386">
    <property type="entry name" value="OLIGOPEPTIDE TRANSPORT SYSTEM PERMEASE PROTEIN APPC"/>
    <property type="match status" value="1"/>
</dbReference>
<feature type="transmembrane region" description="Helical" evidence="7">
    <location>
        <begin position="39"/>
        <end position="56"/>
    </location>
</feature>
<comment type="subcellular location">
    <subcellularLocation>
        <location evidence="1 7">Cell membrane</location>
        <topology evidence="1 7">Multi-pass membrane protein</topology>
    </subcellularLocation>
</comment>
<name>A0A238VND9_HALVU</name>
<keyword evidence="6 7" id="KW-0472">Membrane</keyword>
<evidence type="ECO:0000256" key="6">
    <source>
        <dbReference type="ARBA" id="ARBA00023136"/>
    </source>
</evidence>
<proteinExistence type="inferred from homology"/>
<keyword evidence="5 7" id="KW-1133">Transmembrane helix</keyword>
<protein>
    <submittedName>
        <fullName evidence="10">Peptide/nickel transport system permease protein</fullName>
    </submittedName>
</protein>
<dbReference type="Pfam" id="PF00528">
    <property type="entry name" value="BPD_transp_1"/>
    <property type="match status" value="1"/>
</dbReference>
<dbReference type="SUPFAM" id="SSF161098">
    <property type="entry name" value="MetI-like"/>
    <property type="match status" value="1"/>
</dbReference>
<evidence type="ECO:0000313" key="10">
    <source>
        <dbReference type="EMBL" id="SNR35691.1"/>
    </source>
</evidence>
<dbReference type="EMBL" id="FZNQ01000003">
    <property type="protein sequence ID" value="SNR35691.1"/>
    <property type="molecule type" value="Genomic_DNA"/>
</dbReference>
<feature type="transmembrane region" description="Helical" evidence="7">
    <location>
        <begin position="129"/>
        <end position="155"/>
    </location>
</feature>
<evidence type="ECO:0000256" key="8">
    <source>
        <dbReference type="SAM" id="MobiDB-lite"/>
    </source>
</evidence>
<dbReference type="AlphaFoldDB" id="A0A238VND9"/>
<dbReference type="InterPro" id="IPR000515">
    <property type="entry name" value="MetI-like"/>
</dbReference>
<feature type="domain" description="ABC transmembrane type-1" evidence="9">
    <location>
        <begin position="125"/>
        <end position="317"/>
    </location>
</feature>
<organism evidence="10 11">
    <name type="scientific">Halorubrum vacuolatum</name>
    <name type="common">Natronobacterium vacuolatum</name>
    <dbReference type="NCBI Taxonomy" id="63740"/>
    <lineage>
        <taxon>Archaea</taxon>
        <taxon>Methanobacteriati</taxon>
        <taxon>Methanobacteriota</taxon>
        <taxon>Stenosarchaea group</taxon>
        <taxon>Halobacteria</taxon>
        <taxon>Halobacteriales</taxon>
        <taxon>Haloferacaceae</taxon>
        <taxon>Halorubrum</taxon>
    </lineage>
</organism>
<gene>
    <name evidence="10" type="ORF">SAMN06264855_103162</name>
</gene>
<feature type="region of interest" description="Disordered" evidence="8">
    <location>
        <begin position="1"/>
        <end position="21"/>
    </location>
</feature>
<accession>A0A238VND9</accession>
<evidence type="ECO:0000256" key="7">
    <source>
        <dbReference type="RuleBase" id="RU363032"/>
    </source>
</evidence>
<dbReference type="PANTHER" id="PTHR43386:SF1">
    <property type="entry name" value="D,D-DIPEPTIDE TRANSPORT SYSTEM PERMEASE PROTEIN DDPC-RELATED"/>
    <property type="match status" value="1"/>
</dbReference>
<dbReference type="PROSITE" id="PS50928">
    <property type="entry name" value="ABC_TM1"/>
    <property type="match status" value="1"/>
</dbReference>
<feature type="transmembrane region" description="Helical" evidence="7">
    <location>
        <begin position="191"/>
        <end position="210"/>
    </location>
</feature>
<evidence type="ECO:0000313" key="11">
    <source>
        <dbReference type="Proteomes" id="UP000198397"/>
    </source>
</evidence>
<dbReference type="GO" id="GO:0055085">
    <property type="term" value="P:transmembrane transport"/>
    <property type="evidence" value="ECO:0007669"/>
    <property type="project" value="InterPro"/>
</dbReference>
<dbReference type="Proteomes" id="UP000198397">
    <property type="component" value="Unassembled WGS sequence"/>
</dbReference>
<reference evidence="10 11" key="1">
    <citation type="submission" date="2017-06" db="EMBL/GenBank/DDBJ databases">
        <authorList>
            <person name="Kim H.J."/>
            <person name="Triplett B.A."/>
        </authorList>
    </citation>
    <scope>NUCLEOTIDE SEQUENCE [LARGE SCALE GENOMIC DNA]</scope>
    <source>
        <strain evidence="10 11">DSM 8800</strain>
    </source>
</reference>
<keyword evidence="2 7" id="KW-0813">Transport</keyword>
<evidence type="ECO:0000256" key="3">
    <source>
        <dbReference type="ARBA" id="ARBA00022475"/>
    </source>
</evidence>
<dbReference type="Gene3D" id="1.10.3720.10">
    <property type="entry name" value="MetI-like"/>
    <property type="match status" value="1"/>
</dbReference>
<evidence type="ECO:0000259" key="9">
    <source>
        <dbReference type="PROSITE" id="PS50928"/>
    </source>
</evidence>
<feature type="transmembrane region" description="Helical" evidence="7">
    <location>
        <begin position="300"/>
        <end position="320"/>
    </location>
</feature>
<dbReference type="CDD" id="cd06261">
    <property type="entry name" value="TM_PBP2"/>
    <property type="match status" value="1"/>
</dbReference>
<keyword evidence="4 7" id="KW-0812">Transmembrane</keyword>
<keyword evidence="3" id="KW-1003">Cell membrane</keyword>
<sequence>MAIGEQQTQEDEDSGSEFEPNVGWRHTLSKIKDDTTARFGLYVIAIVGTVAMVTTIDANLSTITFGRVENFTLAESVWYHPERHPDPGTTERRMPPFFVEGGSLEHPLGTDRNGRDYISRLVYGTRVSFFVGIVATGLGMIGGTIVGAVSGYYGGWVDDVLMRAVETLYAIPPLVLVIVFTVFVSGGDPDIIYAVFGVGIAFIPVFARLIRSRVLSVREMDYVEAARATGVKDRDILRRHVIPNSFAPVLVLATLQIGVTILIVAGLSFLGYGAQPPTPDWGEMLRISHQYMHSNPWMSIWPGLAILITIMGFNLFGDGLQDALDPRIK</sequence>
<keyword evidence="11" id="KW-1185">Reference proteome</keyword>
<evidence type="ECO:0000256" key="4">
    <source>
        <dbReference type="ARBA" id="ARBA00022692"/>
    </source>
</evidence>
<dbReference type="InterPro" id="IPR050366">
    <property type="entry name" value="BP-dependent_transpt_permease"/>
</dbReference>
<feature type="transmembrane region" description="Helical" evidence="7">
    <location>
        <begin position="167"/>
        <end position="185"/>
    </location>
</feature>
<feature type="transmembrane region" description="Helical" evidence="7">
    <location>
        <begin position="246"/>
        <end position="272"/>
    </location>
</feature>
<evidence type="ECO:0000256" key="5">
    <source>
        <dbReference type="ARBA" id="ARBA00022989"/>
    </source>
</evidence>
<dbReference type="InterPro" id="IPR035906">
    <property type="entry name" value="MetI-like_sf"/>
</dbReference>
<evidence type="ECO:0000256" key="2">
    <source>
        <dbReference type="ARBA" id="ARBA00022448"/>
    </source>
</evidence>
<dbReference type="GO" id="GO:0005886">
    <property type="term" value="C:plasma membrane"/>
    <property type="evidence" value="ECO:0007669"/>
    <property type="project" value="UniProtKB-SubCell"/>
</dbReference>
<dbReference type="RefSeq" id="WP_089383950.1">
    <property type="nucleotide sequence ID" value="NZ_FZNQ01000003.1"/>
</dbReference>
<comment type="similarity">
    <text evidence="7">Belongs to the binding-protein-dependent transport system permease family.</text>
</comment>
<dbReference type="OrthoDB" id="312811at2157"/>